<feature type="compositionally biased region" description="Low complexity" evidence="7">
    <location>
        <begin position="1623"/>
        <end position="1640"/>
    </location>
</feature>
<keyword evidence="4" id="KW-0779">Telomere</keyword>
<name>A0A9P5IPH5_9HELO</name>
<evidence type="ECO:0000259" key="8">
    <source>
        <dbReference type="Pfam" id="PF12231"/>
    </source>
</evidence>
<evidence type="ECO:0000256" key="4">
    <source>
        <dbReference type="ARBA" id="ARBA00022895"/>
    </source>
</evidence>
<dbReference type="Proteomes" id="UP000710849">
    <property type="component" value="Unassembled WGS sequence"/>
</dbReference>
<feature type="compositionally biased region" description="Polar residues" evidence="7">
    <location>
        <begin position="1"/>
        <end position="13"/>
    </location>
</feature>
<feature type="compositionally biased region" description="Polar residues" evidence="7">
    <location>
        <begin position="1820"/>
        <end position="1839"/>
    </location>
</feature>
<evidence type="ECO:0000256" key="7">
    <source>
        <dbReference type="SAM" id="MobiDB-lite"/>
    </source>
</evidence>
<feature type="compositionally biased region" description="Basic and acidic residues" evidence="7">
    <location>
        <begin position="1257"/>
        <end position="1267"/>
    </location>
</feature>
<feature type="compositionally biased region" description="Polar residues" evidence="7">
    <location>
        <begin position="1279"/>
        <end position="1305"/>
    </location>
</feature>
<feature type="region of interest" description="Disordered" evidence="7">
    <location>
        <begin position="1232"/>
        <end position="1370"/>
    </location>
</feature>
<feature type="region of interest" description="Disordered" evidence="7">
    <location>
        <begin position="1"/>
        <end position="66"/>
    </location>
</feature>
<organism evidence="9 10">
    <name type="scientific">Botrytis byssoidea</name>
    <dbReference type="NCBI Taxonomy" id="139641"/>
    <lineage>
        <taxon>Eukaryota</taxon>
        <taxon>Fungi</taxon>
        <taxon>Dikarya</taxon>
        <taxon>Ascomycota</taxon>
        <taxon>Pezizomycotina</taxon>
        <taxon>Leotiomycetes</taxon>
        <taxon>Helotiales</taxon>
        <taxon>Sclerotiniaceae</taxon>
        <taxon>Botrytis</taxon>
    </lineage>
</organism>
<dbReference type="GeneID" id="62146531"/>
<feature type="compositionally biased region" description="Polar residues" evidence="7">
    <location>
        <begin position="1674"/>
        <end position="1704"/>
    </location>
</feature>
<protein>
    <recommendedName>
        <fullName evidence="8">Telomere-associated protein Rif1 N-terminal domain-containing protein</fullName>
    </recommendedName>
</protein>
<reference evidence="9 10" key="1">
    <citation type="journal article" date="2020" name="Genome Biol. Evol.">
        <title>Comparative genomics of Sclerotiniaceae.</title>
        <authorList>
            <person name="Valero Jimenez C.A."/>
            <person name="Steentjes M."/>
            <person name="Scholten O.E."/>
            <person name="Van Kan J.A.L."/>
        </authorList>
    </citation>
    <scope>NUCLEOTIDE SEQUENCE [LARGE SCALE GENOMIC DNA]</scope>
    <source>
        <strain evidence="9 10">MUCL 94</strain>
    </source>
</reference>
<sequence length="1959" mass="216962">MVPPSSTAAKSINTEPRPSTPTEPESSEPRPSWFRFFLNSKDKSPRKPKINTPDSSADLISTPSTTRKKVGWSEKYDYKDPPRIITDRKTLSAQALSPLTPSAERKATKSILKTHHVPEPTQNIVPSEGDDTTLASKLLILDARMLESITKQLAGKDRGSKLDAYTTLSGALKACDNVPDRKALSDKMDLILQFMKRDLNARLETGALDTQLAKEALVLMSSFLYKKSIADMLTPDFNGYIVDYALKSFESPGMSKEIVRHLMFIIAQQKFSARIMTADRVTKLISTIHNIEDYVRGKSIVEQRINIYRTFLRQSRAHMISNSDWLGDLFSDMLNSYSNIQTAAIAFAEEAGLELGTESKISSKVTEIFKGSDGKDVKYVEFFADRLRSMAKKSSSSTPRIWAAVILFLRARPKQLEHWAFIKTWLDVIKVCFNSSDQNTKLAANLAWNRMIFVITLEEKVSFSMVNTLSQPLLLQLPRKDVRKISNSDNLHRKSTLSSICNLFYYSVKPNTTQAQLDIFWDTYIIQIVRDKLIPTDFVENPALAKQDLGDACNILCGLFNAHTQRPWIPTRALNDNAVTPRELPGLDPRWLRKSASRVFSVLSPLMELLFWELALPKSRISLLWETYIFSISSAAAKEVKISNDTMSCLAFLFSTLYKIWQKGPDGLNTLASHRKDEANFLASFQIIVTAAINGLGVLPFTERLLSMGQQDDFIVVATPSHRPGKTKGDIRSPLHHLFLLISSPSLGFKHDVKFSEMAEAMLMPFFDTRRSSKGKMDLVKDLLEILPTDNSESCGALWSILAKLATAAINFRDDGVVTSTIHDSRPLGAEYRSVARILDVGIDLSPKEPLKGWADLFQALVTSATTDSGHGGRAIVVIEPIAKTLASNWQSDDEYCGNKVAYCQILVKEASYPKDRQALDAARRRLWGSATAGPKIHIFDPYSQLYQYISRCLRCSYTELSSNDHITICGLFSEVEALLVRCPKVLFGETLTQLQNGINCWISDEEAKLHGGSDLSRSINSLWNKICSLLSSTDLSKLLNNLEPLLCAALGSKRIYIANSAIEMWKDTFGSFKGDLQYPPMVKEVLSRLFPMTDLSLASLSESSGNQISNNHRQPLDILDTQTDTNISNEANLPQFSNRAPSSSVIPVHQQKSVDPSPRVIIEGSKAASRKRSRETTPEPGKMKSRKKDFVAKLRHDDSQIQFEAIAGSSPFSETTYDSQLLTERQKEVRERQAEEAAMFSDIRSSPYPSSKLTPKRADNDLELPPRHSASKLLLETPANSGRQSTPDTKIVENQDTFLTSSPTPARRVLLSKDVSRSPSPSPAVTVGSQKRQIQLPTDSDIAITSSPPEANARNNVPREAVNKDQNDFGQSTLPSYLSMYPSASMLPTSSDEFNVTSFPNNFADEINNNVTTNRSLDDPTQVDPYDFDLGQTMSTYRSSPRDSDLYEDMDATVELTSSEEQARDQELRQIFADHKPSKASSVDVAKASMDPVKNDRAVLPLTPRRSRRGVAAMLPAPNSSKSYDARPSVIHSDRPTSDEEIFEDATSSPRGLPPRIQELSMTNPMLNNSSSPLSDIDESSFIKLAKSVDRALAKNKGEVLRQTHASAKLATVSVHAEPIRKIPSPQRRSPIRPVSQSSAIQSVIPETPAPQLLKRNGKENALHGLLADDSDTGSVVSAEQQQVRPTNTGKTPKTYSKNNTPNKVKVKGETGGDCDSDKSAKKRKFDEALEVGSPVLNSQEASQNALSVPPIKKRKGRPAKTPEPIATQSISEAQSVQSQRSERATRRNTRSSRAKSVVENNSSMSASREFSSVPDITETGSSAIANNRPTKPVSTTGAVDDITRGGSEQVEQASPASDQVDEPEPDFVEETLLQSQIAEEMEFGSQKANDDQQEEIVEPATAAPTYQTIKERLLGLVRDLGDAALNREEGNEVEDIFMDAKAQLYGAIRRGRQMADD</sequence>
<feature type="region of interest" description="Disordered" evidence="7">
    <location>
        <begin position="1885"/>
        <end position="1905"/>
    </location>
</feature>
<feature type="compositionally biased region" description="Basic and acidic residues" evidence="7">
    <location>
        <begin position="1708"/>
        <end position="1729"/>
    </location>
</feature>
<keyword evidence="10" id="KW-1185">Reference proteome</keyword>
<feature type="compositionally biased region" description="Polar residues" evidence="7">
    <location>
        <begin position="1800"/>
        <end position="1812"/>
    </location>
</feature>
<evidence type="ECO:0000313" key="10">
    <source>
        <dbReference type="Proteomes" id="UP000710849"/>
    </source>
</evidence>
<feature type="compositionally biased region" description="Polar residues" evidence="7">
    <location>
        <begin position="52"/>
        <end position="65"/>
    </location>
</feature>
<dbReference type="GO" id="GO:0005634">
    <property type="term" value="C:nucleus"/>
    <property type="evidence" value="ECO:0007669"/>
    <property type="project" value="UniProtKB-SubCell"/>
</dbReference>
<keyword evidence="6" id="KW-0131">Cell cycle</keyword>
<comment type="caution">
    <text evidence="9">The sequence shown here is derived from an EMBL/GenBank/DDBJ whole genome shotgun (WGS) entry which is preliminary data.</text>
</comment>
<dbReference type="SUPFAM" id="SSF48371">
    <property type="entry name" value="ARM repeat"/>
    <property type="match status" value="1"/>
</dbReference>
<feature type="region of interest" description="Disordered" evidence="7">
    <location>
        <begin position="1129"/>
        <end position="1190"/>
    </location>
</feature>
<feature type="compositionally biased region" description="Polar residues" evidence="7">
    <location>
        <begin position="1328"/>
        <end position="1356"/>
    </location>
</feature>
<dbReference type="PANTHER" id="PTHR22928">
    <property type="entry name" value="TELOMERE-ASSOCIATED PROTEIN RIF1"/>
    <property type="match status" value="1"/>
</dbReference>
<feature type="region of interest" description="Disordered" evidence="7">
    <location>
        <begin position="1620"/>
        <end position="1868"/>
    </location>
</feature>
<dbReference type="Pfam" id="PF12231">
    <property type="entry name" value="Rif1_N"/>
    <property type="match status" value="1"/>
</dbReference>
<evidence type="ECO:0000256" key="5">
    <source>
        <dbReference type="ARBA" id="ARBA00023242"/>
    </source>
</evidence>
<dbReference type="PANTHER" id="PTHR22928:SF3">
    <property type="entry name" value="TELOMERE-ASSOCIATED PROTEIN RIF1"/>
    <property type="match status" value="1"/>
</dbReference>
<feature type="compositionally biased region" description="Polar residues" evidence="7">
    <location>
        <begin position="1737"/>
        <end position="1748"/>
    </location>
</feature>
<feature type="compositionally biased region" description="Polar residues" evidence="7">
    <location>
        <begin position="1129"/>
        <end position="1155"/>
    </location>
</feature>
<keyword evidence="3" id="KW-0158">Chromosome</keyword>
<evidence type="ECO:0000256" key="6">
    <source>
        <dbReference type="ARBA" id="ARBA00023306"/>
    </source>
</evidence>
<dbReference type="GO" id="GO:0000723">
    <property type="term" value="P:telomere maintenance"/>
    <property type="evidence" value="ECO:0007669"/>
    <property type="project" value="TreeGrafter"/>
</dbReference>
<dbReference type="RefSeq" id="XP_038735317.1">
    <property type="nucleotide sequence ID" value="XM_038873454.1"/>
</dbReference>
<evidence type="ECO:0000256" key="3">
    <source>
        <dbReference type="ARBA" id="ARBA00022454"/>
    </source>
</evidence>
<dbReference type="InterPro" id="IPR016024">
    <property type="entry name" value="ARM-type_fold"/>
</dbReference>
<gene>
    <name evidence="9" type="ORF">EAE97_002942</name>
</gene>
<dbReference type="GO" id="GO:0140445">
    <property type="term" value="C:chromosome, telomeric repeat region"/>
    <property type="evidence" value="ECO:0007669"/>
    <property type="project" value="TreeGrafter"/>
</dbReference>
<proteinExistence type="predicted"/>
<evidence type="ECO:0000256" key="2">
    <source>
        <dbReference type="ARBA" id="ARBA00004574"/>
    </source>
</evidence>
<feature type="compositionally biased region" description="Low complexity" evidence="7">
    <location>
        <begin position="14"/>
        <end position="32"/>
    </location>
</feature>
<evidence type="ECO:0000313" key="9">
    <source>
        <dbReference type="EMBL" id="KAF7949433.1"/>
    </source>
</evidence>
<comment type="subcellular location">
    <subcellularLocation>
        <location evidence="2">Chromosome</location>
        <location evidence="2">Telomere</location>
    </subcellularLocation>
    <subcellularLocation>
        <location evidence="1">Nucleus</location>
    </subcellularLocation>
</comment>
<feature type="domain" description="Telomere-associated protein Rif1 N-terminal" evidence="8">
    <location>
        <begin position="153"/>
        <end position="525"/>
    </location>
</feature>
<accession>A0A9P5IPH5</accession>
<feature type="region of interest" description="Disordered" evidence="7">
    <location>
        <begin position="1516"/>
        <end position="1557"/>
    </location>
</feature>
<dbReference type="InterPro" id="IPR022031">
    <property type="entry name" value="Rif1_N"/>
</dbReference>
<dbReference type="EMBL" id="RCSW01000005">
    <property type="protein sequence ID" value="KAF7949433.1"/>
    <property type="molecule type" value="Genomic_DNA"/>
</dbReference>
<feature type="compositionally biased region" description="Polar residues" evidence="7">
    <location>
        <begin position="1244"/>
        <end position="1254"/>
    </location>
</feature>
<keyword evidence="5" id="KW-0539">Nucleus</keyword>
<feature type="compositionally biased region" description="Polar residues" evidence="7">
    <location>
        <begin position="1768"/>
        <end position="1781"/>
    </location>
</feature>
<evidence type="ECO:0000256" key="1">
    <source>
        <dbReference type="ARBA" id="ARBA00004123"/>
    </source>
</evidence>